<dbReference type="InterPro" id="IPR021731">
    <property type="entry name" value="AMIN_dom"/>
</dbReference>
<dbReference type="Proteomes" id="UP000278006">
    <property type="component" value="Unassembled WGS sequence"/>
</dbReference>
<comment type="catalytic activity">
    <reaction evidence="1">
        <text>Hydrolyzes the link between N-acetylmuramoyl residues and L-amino acid residues in certain cell-wall glycopeptides.</text>
        <dbReference type="EC" id="3.5.1.28"/>
    </reaction>
</comment>
<evidence type="ECO:0000259" key="11">
    <source>
        <dbReference type="SMART" id="SM00646"/>
    </source>
</evidence>
<dbReference type="InterPro" id="IPR002508">
    <property type="entry name" value="MurNAc-LAA_cat"/>
</dbReference>
<evidence type="ECO:0000256" key="1">
    <source>
        <dbReference type="ARBA" id="ARBA00001561"/>
    </source>
</evidence>
<evidence type="ECO:0000256" key="10">
    <source>
        <dbReference type="SAM" id="MobiDB-lite"/>
    </source>
</evidence>
<comment type="subcellular location">
    <subcellularLocation>
        <location evidence="2">Periplasm</location>
    </subcellularLocation>
</comment>
<dbReference type="Gene3D" id="3.40.630.40">
    <property type="entry name" value="Zn-dependent exopeptidases"/>
    <property type="match status" value="1"/>
</dbReference>
<dbReference type="RefSeq" id="WP_122226867.1">
    <property type="nucleotide sequence ID" value="NZ_RDQO01000001.1"/>
</dbReference>
<evidence type="ECO:0000256" key="5">
    <source>
        <dbReference type="ARBA" id="ARBA00022729"/>
    </source>
</evidence>
<keyword evidence="8" id="KW-0961">Cell wall biogenesis/degradation</keyword>
<dbReference type="EC" id="3.5.1.28" evidence="4"/>
<feature type="region of interest" description="Disordered" evidence="10">
    <location>
        <begin position="1"/>
        <end position="20"/>
    </location>
</feature>
<feature type="domain" description="MurNAc-LAA" evidence="11">
    <location>
        <begin position="349"/>
        <end position="504"/>
    </location>
</feature>
<dbReference type="PANTHER" id="PTHR30404">
    <property type="entry name" value="N-ACETYLMURAMOYL-L-ALANINE AMIDASE"/>
    <property type="match status" value="1"/>
</dbReference>
<proteinExistence type="inferred from homology"/>
<comment type="similarity">
    <text evidence="3">Belongs to the N-acetylmuramoyl-L-alanine amidase 3 family.</text>
</comment>
<dbReference type="OrthoDB" id="9806267at2"/>
<dbReference type="SMART" id="SM00646">
    <property type="entry name" value="Ami_3"/>
    <property type="match status" value="1"/>
</dbReference>
<dbReference type="GO" id="GO:0030288">
    <property type="term" value="C:outer membrane-bounded periplasmic space"/>
    <property type="evidence" value="ECO:0007669"/>
    <property type="project" value="TreeGrafter"/>
</dbReference>
<name>A0A3M6R0F2_9BURK</name>
<dbReference type="CDD" id="cd02696">
    <property type="entry name" value="MurNAc-LAA"/>
    <property type="match status" value="1"/>
</dbReference>
<comment type="caution">
    <text evidence="12">The sequence shown here is derived from an EMBL/GenBank/DDBJ whole genome shotgun (WGS) entry which is preliminary data.</text>
</comment>
<dbReference type="PANTHER" id="PTHR30404:SF0">
    <property type="entry name" value="N-ACETYLMURAMOYL-L-ALANINE AMIDASE AMIC"/>
    <property type="match status" value="1"/>
</dbReference>
<dbReference type="SUPFAM" id="SSF53187">
    <property type="entry name" value="Zn-dependent exopeptidases"/>
    <property type="match status" value="1"/>
</dbReference>
<dbReference type="GO" id="GO:0009253">
    <property type="term" value="P:peptidoglycan catabolic process"/>
    <property type="evidence" value="ECO:0007669"/>
    <property type="project" value="InterPro"/>
</dbReference>
<feature type="region of interest" description="Disordered" evidence="10">
    <location>
        <begin position="196"/>
        <end position="275"/>
    </location>
</feature>
<reference evidence="12 13" key="1">
    <citation type="submission" date="2018-10" db="EMBL/GenBank/DDBJ databases">
        <title>Draft genome of Cortibacter populi DSM10536.</title>
        <authorList>
            <person name="Bernier A.-M."/>
            <person name="Bernard K."/>
        </authorList>
    </citation>
    <scope>NUCLEOTIDE SEQUENCE [LARGE SCALE GENOMIC DNA]</scope>
    <source>
        <strain evidence="12 13">DSM 105136</strain>
    </source>
</reference>
<keyword evidence="6" id="KW-0574">Periplasm</keyword>
<evidence type="ECO:0000256" key="9">
    <source>
        <dbReference type="ARBA" id="ARBA00074581"/>
    </source>
</evidence>
<feature type="compositionally biased region" description="Pro residues" evidence="10">
    <location>
        <begin position="243"/>
        <end position="270"/>
    </location>
</feature>
<dbReference type="GO" id="GO:0008745">
    <property type="term" value="F:N-acetylmuramoyl-L-alanine amidase activity"/>
    <property type="evidence" value="ECO:0007669"/>
    <property type="project" value="UniProtKB-EC"/>
</dbReference>
<keyword evidence="7" id="KW-0378">Hydrolase</keyword>
<gene>
    <name evidence="12" type="ORF">D8I35_06730</name>
</gene>
<dbReference type="InterPro" id="IPR050695">
    <property type="entry name" value="N-acetylmuramoyl_amidase_3"/>
</dbReference>
<evidence type="ECO:0000256" key="3">
    <source>
        <dbReference type="ARBA" id="ARBA00010860"/>
    </source>
</evidence>
<evidence type="ECO:0000313" key="12">
    <source>
        <dbReference type="EMBL" id="RMX08736.1"/>
    </source>
</evidence>
<dbReference type="AlphaFoldDB" id="A0A3M6R0F2"/>
<dbReference type="GO" id="GO:0071555">
    <property type="term" value="P:cell wall organization"/>
    <property type="evidence" value="ECO:0007669"/>
    <property type="project" value="UniProtKB-KW"/>
</dbReference>
<organism evidence="12 13">
    <name type="scientific">Corticibacter populi</name>
    <dbReference type="NCBI Taxonomy" id="1550736"/>
    <lineage>
        <taxon>Bacteria</taxon>
        <taxon>Pseudomonadati</taxon>
        <taxon>Pseudomonadota</taxon>
        <taxon>Betaproteobacteria</taxon>
        <taxon>Burkholderiales</taxon>
        <taxon>Comamonadaceae</taxon>
        <taxon>Corticibacter</taxon>
    </lineage>
</organism>
<dbReference type="Pfam" id="PF01520">
    <property type="entry name" value="Amidase_3"/>
    <property type="match status" value="1"/>
</dbReference>
<keyword evidence="5" id="KW-0732">Signal</keyword>
<keyword evidence="13" id="KW-1185">Reference proteome</keyword>
<sequence>MPAAQRPGNTSLTCAEPTPSGGALGRRQWLQAGTLLCLLGVQHIVRAQPDQRHQPQSASKGGKNGIVAVRIWPAPDYSRVTIESDEELEYTQDFVQNPPRLFVDIKNLRLGNELRNVVTKVQPDDPNIEAIRIAQNSPTVVRMVLDLKQMVRPEVFTLKPVAPYRYRLVFDLYPALPVDPMAQLIAERLQRVEQAPPEVPAAPVPPPASAAPVPAAPALPPPPAAASPDPLDHWISQNGSRPVPAPPPPAPRPAPAPAPIPTPAPAPAPSAPVATARQTDRIIIVALDPGHGGEDPGAIGPAGTHEKNVVLAIALALRERINRSRVNGVPMQAFLTRDRDFFVPLDIRVQKSRRVEADIFISIHADAALNRSARGASVYALSQRGASSTLARWLADKENRADLVGGMNVKSNDRHVHEALVDMSTTAQVRDSLQLAQFIIDEMAKITRMHKRAVEQANFAVLRSPDTPRVLVETAFLSNPEEERLLRSQAHQQRVADAILAGIIKYFQAHPPQPRVRRL</sequence>
<feature type="compositionally biased region" description="Pro residues" evidence="10">
    <location>
        <begin position="197"/>
        <end position="225"/>
    </location>
</feature>
<evidence type="ECO:0000256" key="4">
    <source>
        <dbReference type="ARBA" id="ARBA00011901"/>
    </source>
</evidence>
<evidence type="ECO:0000256" key="6">
    <source>
        <dbReference type="ARBA" id="ARBA00022764"/>
    </source>
</evidence>
<evidence type="ECO:0000256" key="8">
    <source>
        <dbReference type="ARBA" id="ARBA00023316"/>
    </source>
</evidence>
<dbReference type="FunFam" id="3.40.630.40:FF:000001">
    <property type="entry name" value="N-acetylmuramoyl-L-alanine amidase"/>
    <property type="match status" value="1"/>
</dbReference>
<evidence type="ECO:0000313" key="13">
    <source>
        <dbReference type="Proteomes" id="UP000278006"/>
    </source>
</evidence>
<accession>A0A3M6R0F2</accession>
<dbReference type="EMBL" id="RDQO01000001">
    <property type="protein sequence ID" value="RMX08736.1"/>
    <property type="molecule type" value="Genomic_DNA"/>
</dbReference>
<evidence type="ECO:0000256" key="2">
    <source>
        <dbReference type="ARBA" id="ARBA00004418"/>
    </source>
</evidence>
<dbReference type="Gene3D" id="2.60.40.3500">
    <property type="match status" value="1"/>
</dbReference>
<evidence type="ECO:0000256" key="7">
    <source>
        <dbReference type="ARBA" id="ARBA00022801"/>
    </source>
</evidence>
<protein>
    <recommendedName>
        <fullName evidence="9">N-acetylmuramoyl-L-alanine amidase AmiC</fullName>
        <ecNumber evidence="4">3.5.1.28</ecNumber>
    </recommendedName>
</protein>
<dbReference type="Pfam" id="PF11741">
    <property type="entry name" value="AMIN"/>
    <property type="match status" value="1"/>
</dbReference>